<protein>
    <submittedName>
        <fullName evidence="1">SnoaL-like domain-containing protein</fullName>
    </submittedName>
</protein>
<dbReference type="SUPFAM" id="SSF54427">
    <property type="entry name" value="NTF2-like"/>
    <property type="match status" value="1"/>
</dbReference>
<dbReference type="InterPro" id="IPR032710">
    <property type="entry name" value="NTF2-like_dom_sf"/>
</dbReference>
<dbReference type="Proteomes" id="UP000765845">
    <property type="component" value="Unassembled WGS sequence"/>
</dbReference>
<organism evidence="1 2">
    <name type="scientific">Spongiibacter thalassae</name>
    <dbReference type="NCBI Taxonomy" id="2721624"/>
    <lineage>
        <taxon>Bacteria</taxon>
        <taxon>Pseudomonadati</taxon>
        <taxon>Pseudomonadota</taxon>
        <taxon>Gammaproteobacteria</taxon>
        <taxon>Cellvibrionales</taxon>
        <taxon>Spongiibacteraceae</taxon>
        <taxon>Spongiibacter</taxon>
    </lineage>
</organism>
<name>A0ABX1GDV1_9GAMM</name>
<sequence>MNKDWVQYWIKLFDRKGDELISLYAPDFYFIDINMQIEIQNDLEALKNFHAIFDNSEPEVKYDYFDVFDYAGDERRGCFQWTWKSKHAGDFLGLPAAGKETETRGMTLMEWNEDGKIIREESICDLLRIFRQLGIVNQ</sequence>
<comment type="caution">
    <text evidence="1">The sequence shown here is derived from an EMBL/GenBank/DDBJ whole genome shotgun (WGS) entry which is preliminary data.</text>
</comment>
<gene>
    <name evidence="1" type="ORF">HCU74_03955</name>
</gene>
<dbReference type="RefSeq" id="WP_168449086.1">
    <property type="nucleotide sequence ID" value="NZ_JAAWWK010000001.1"/>
</dbReference>
<evidence type="ECO:0000313" key="2">
    <source>
        <dbReference type="Proteomes" id="UP000765845"/>
    </source>
</evidence>
<accession>A0ABX1GDV1</accession>
<evidence type="ECO:0000313" key="1">
    <source>
        <dbReference type="EMBL" id="NKI16572.1"/>
    </source>
</evidence>
<reference evidence="1 2" key="1">
    <citation type="submission" date="2020-04" db="EMBL/GenBank/DDBJ databases">
        <authorList>
            <person name="Yoon J."/>
        </authorList>
    </citation>
    <scope>NUCLEOTIDE SEQUENCE [LARGE SCALE GENOMIC DNA]</scope>
    <source>
        <strain evidence="1 2">KMU-166</strain>
    </source>
</reference>
<dbReference type="EMBL" id="JAAWWK010000001">
    <property type="protein sequence ID" value="NKI16572.1"/>
    <property type="molecule type" value="Genomic_DNA"/>
</dbReference>
<keyword evidence="2" id="KW-1185">Reference proteome</keyword>
<dbReference type="Pfam" id="PF07366">
    <property type="entry name" value="SnoaL"/>
    <property type="match status" value="1"/>
</dbReference>
<proteinExistence type="predicted"/>
<dbReference type="InterPro" id="IPR009959">
    <property type="entry name" value="Cyclase_SnoaL-like"/>
</dbReference>
<dbReference type="Gene3D" id="3.10.450.50">
    <property type="match status" value="1"/>
</dbReference>